<keyword evidence="7 9" id="KW-0675">Receptor</keyword>
<feature type="transmembrane region" description="Helical" evidence="11">
    <location>
        <begin position="100"/>
        <end position="121"/>
    </location>
</feature>
<keyword evidence="3 9" id="KW-0812">Transmembrane</keyword>
<evidence type="ECO:0000256" key="10">
    <source>
        <dbReference type="SAM" id="MobiDB-lite"/>
    </source>
</evidence>
<dbReference type="InterPro" id="IPR000276">
    <property type="entry name" value="GPCR_Rhodpsn"/>
</dbReference>
<dbReference type="CDD" id="cd00637">
    <property type="entry name" value="7tm_classA_rhodopsin-like"/>
    <property type="match status" value="1"/>
</dbReference>
<reference evidence="13" key="1">
    <citation type="journal article" date="2023" name="Mol. Biol. Evol.">
        <title>Third-Generation Sequencing Reveals the Adaptive Role of the Epigenome in Three Deep-Sea Polychaetes.</title>
        <authorList>
            <person name="Perez M."/>
            <person name="Aroh O."/>
            <person name="Sun Y."/>
            <person name="Lan Y."/>
            <person name="Juniper S.K."/>
            <person name="Young C.R."/>
            <person name="Angers B."/>
            <person name="Qian P.Y."/>
        </authorList>
    </citation>
    <scope>NUCLEOTIDE SEQUENCE</scope>
    <source>
        <strain evidence="13">R07B-5</strain>
    </source>
</reference>
<dbReference type="GO" id="GO:0007218">
    <property type="term" value="P:neuropeptide signaling pathway"/>
    <property type="evidence" value="ECO:0007669"/>
    <property type="project" value="TreeGrafter"/>
</dbReference>
<sequence length="429" mass="47929">MANVTTLLAPDITNHEGGSQPSRAELYAVMVILSFLSVLGTGGNAMVLYVFARKRDRFVSTLFILALAFVDFITCLVVMPFTIYMEYVDYEVGYDIVCKIYLFLITSNIPFSALTMAAIAVDRYFCICHPFLHAITLQRARVIIVSLMMFAGVLGIVVSLMHGVYDEIPKNGTAGSIDDSLSTSGVGLGLQLFNLTRSTAAHNQSLLLSPGYAYANVTTAASSHSQSLTPQVFIVFTGHCVTNELVLGSDFQWYYQKFYTSMYLVCLIVVVVLYIMIYKSVLFRRTQRQKQKNKSLYLIEVAKGNATQEDGHTEHMLLGEMKDASNGSRKSREGSGKPNGGMTDGEIERTILKKSKEKVRMANLKTAAMLFVVTVVFIVTFTPAFLMALQLMPYNMTVFYMYFANNVANPLIYSFMNKNFRDDLRKLFS</sequence>
<keyword evidence="14" id="KW-1185">Reference proteome</keyword>
<accession>A0AAD9NXD9</accession>
<dbReference type="AlphaFoldDB" id="A0AAD9NXD9"/>
<feature type="region of interest" description="Disordered" evidence="10">
    <location>
        <begin position="322"/>
        <end position="347"/>
    </location>
</feature>
<keyword evidence="6 11" id="KW-0472">Membrane</keyword>
<evidence type="ECO:0000256" key="1">
    <source>
        <dbReference type="ARBA" id="ARBA00004651"/>
    </source>
</evidence>
<evidence type="ECO:0000256" key="11">
    <source>
        <dbReference type="SAM" id="Phobius"/>
    </source>
</evidence>
<dbReference type="Gene3D" id="1.20.1070.10">
    <property type="entry name" value="Rhodopsin 7-helix transmembrane proteins"/>
    <property type="match status" value="1"/>
</dbReference>
<dbReference type="Proteomes" id="UP001209878">
    <property type="component" value="Unassembled WGS sequence"/>
</dbReference>
<dbReference type="PRINTS" id="PR00237">
    <property type="entry name" value="GPCRRHODOPSN"/>
</dbReference>
<evidence type="ECO:0000256" key="9">
    <source>
        <dbReference type="RuleBase" id="RU000688"/>
    </source>
</evidence>
<dbReference type="InterPro" id="IPR017452">
    <property type="entry name" value="GPCR_Rhodpsn_7TM"/>
</dbReference>
<dbReference type="SUPFAM" id="SSF81321">
    <property type="entry name" value="Family A G protein-coupled receptor-like"/>
    <property type="match status" value="1"/>
</dbReference>
<keyword evidence="8 9" id="KW-0807">Transducer</keyword>
<gene>
    <name evidence="13" type="ORF">NP493_275g01032</name>
</gene>
<comment type="similarity">
    <text evidence="9">Belongs to the G-protein coupled receptor 1 family.</text>
</comment>
<feature type="domain" description="G-protein coupled receptors family 1 profile" evidence="12">
    <location>
        <begin position="43"/>
        <end position="413"/>
    </location>
</feature>
<protein>
    <recommendedName>
        <fullName evidence="12">G-protein coupled receptors family 1 profile domain-containing protein</fullName>
    </recommendedName>
</protein>
<dbReference type="PROSITE" id="PS50262">
    <property type="entry name" value="G_PROTEIN_RECEP_F1_2"/>
    <property type="match status" value="1"/>
</dbReference>
<dbReference type="EMBL" id="JAODUO010000275">
    <property type="protein sequence ID" value="KAK2184238.1"/>
    <property type="molecule type" value="Genomic_DNA"/>
</dbReference>
<evidence type="ECO:0000256" key="4">
    <source>
        <dbReference type="ARBA" id="ARBA00022989"/>
    </source>
</evidence>
<feature type="transmembrane region" description="Helical" evidence="11">
    <location>
        <begin position="63"/>
        <end position="85"/>
    </location>
</feature>
<keyword evidence="5 9" id="KW-0297">G-protein coupled receptor</keyword>
<dbReference type="Pfam" id="PF00001">
    <property type="entry name" value="7tm_1"/>
    <property type="match status" value="2"/>
</dbReference>
<proteinExistence type="inferred from homology"/>
<evidence type="ECO:0000259" key="12">
    <source>
        <dbReference type="PROSITE" id="PS50262"/>
    </source>
</evidence>
<dbReference type="PANTHER" id="PTHR24230">
    <property type="entry name" value="G-PROTEIN COUPLED RECEPTOR"/>
    <property type="match status" value="1"/>
</dbReference>
<feature type="transmembrane region" description="Helical" evidence="11">
    <location>
        <begin position="142"/>
        <end position="165"/>
    </location>
</feature>
<evidence type="ECO:0000256" key="5">
    <source>
        <dbReference type="ARBA" id="ARBA00023040"/>
    </source>
</evidence>
<organism evidence="13 14">
    <name type="scientific">Ridgeia piscesae</name>
    <name type="common">Tubeworm</name>
    <dbReference type="NCBI Taxonomy" id="27915"/>
    <lineage>
        <taxon>Eukaryota</taxon>
        <taxon>Metazoa</taxon>
        <taxon>Spiralia</taxon>
        <taxon>Lophotrochozoa</taxon>
        <taxon>Annelida</taxon>
        <taxon>Polychaeta</taxon>
        <taxon>Sedentaria</taxon>
        <taxon>Canalipalpata</taxon>
        <taxon>Sabellida</taxon>
        <taxon>Siboglinidae</taxon>
        <taxon>Ridgeia</taxon>
    </lineage>
</organism>
<evidence type="ECO:0000256" key="3">
    <source>
        <dbReference type="ARBA" id="ARBA00022692"/>
    </source>
</evidence>
<feature type="transmembrane region" description="Helical" evidence="11">
    <location>
        <begin position="258"/>
        <end position="278"/>
    </location>
</feature>
<evidence type="ECO:0000313" key="14">
    <source>
        <dbReference type="Proteomes" id="UP001209878"/>
    </source>
</evidence>
<evidence type="ECO:0000256" key="7">
    <source>
        <dbReference type="ARBA" id="ARBA00023170"/>
    </source>
</evidence>
<dbReference type="PROSITE" id="PS00237">
    <property type="entry name" value="G_PROTEIN_RECEP_F1_1"/>
    <property type="match status" value="1"/>
</dbReference>
<comment type="subcellular location">
    <subcellularLocation>
        <location evidence="1">Cell membrane</location>
        <topology evidence="1">Multi-pass membrane protein</topology>
    </subcellularLocation>
</comment>
<name>A0AAD9NXD9_RIDPI</name>
<dbReference type="GO" id="GO:0008528">
    <property type="term" value="F:G protein-coupled peptide receptor activity"/>
    <property type="evidence" value="ECO:0007669"/>
    <property type="project" value="TreeGrafter"/>
</dbReference>
<feature type="transmembrane region" description="Helical" evidence="11">
    <location>
        <begin position="26"/>
        <end position="51"/>
    </location>
</feature>
<keyword evidence="4 11" id="KW-1133">Transmembrane helix</keyword>
<evidence type="ECO:0000313" key="13">
    <source>
        <dbReference type="EMBL" id="KAK2184238.1"/>
    </source>
</evidence>
<feature type="transmembrane region" description="Helical" evidence="11">
    <location>
        <begin position="368"/>
        <end position="392"/>
    </location>
</feature>
<evidence type="ECO:0000256" key="6">
    <source>
        <dbReference type="ARBA" id="ARBA00023136"/>
    </source>
</evidence>
<keyword evidence="2" id="KW-1003">Cell membrane</keyword>
<comment type="caution">
    <text evidence="13">The sequence shown here is derived from an EMBL/GenBank/DDBJ whole genome shotgun (WGS) entry which is preliminary data.</text>
</comment>
<evidence type="ECO:0000256" key="2">
    <source>
        <dbReference type="ARBA" id="ARBA00022475"/>
    </source>
</evidence>
<feature type="transmembrane region" description="Helical" evidence="11">
    <location>
        <begin position="398"/>
        <end position="416"/>
    </location>
</feature>
<dbReference type="PANTHER" id="PTHR24230:SF158">
    <property type="entry name" value="G-PROTEIN COUPLED RECEPTORS FAMILY 1 PROFILE DOMAIN-CONTAINING PROTEIN"/>
    <property type="match status" value="1"/>
</dbReference>
<dbReference type="SMART" id="SM01381">
    <property type="entry name" value="7TM_GPCR_Srsx"/>
    <property type="match status" value="1"/>
</dbReference>
<dbReference type="GO" id="GO:0005886">
    <property type="term" value="C:plasma membrane"/>
    <property type="evidence" value="ECO:0007669"/>
    <property type="project" value="UniProtKB-SubCell"/>
</dbReference>
<evidence type="ECO:0000256" key="8">
    <source>
        <dbReference type="ARBA" id="ARBA00023224"/>
    </source>
</evidence>